<gene>
    <name evidence="2" type="ORF">GCM10009639_58090</name>
</gene>
<evidence type="ECO:0000313" key="2">
    <source>
        <dbReference type="EMBL" id="GAA1408396.1"/>
    </source>
</evidence>
<keyword evidence="1" id="KW-0812">Transmembrane</keyword>
<feature type="transmembrane region" description="Helical" evidence="1">
    <location>
        <begin position="37"/>
        <end position="57"/>
    </location>
</feature>
<sequence>MNLGNAIGLALFTAVADAGTDGPGGEGLARATADGGFLAVLLTAAGMLLGLLLALTLRPLRADTRSVPAAAPDHPAAVAG</sequence>
<evidence type="ECO:0000256" key="1">
    <source>
        <dbReference type="SAM" id="Phobius"/>
    </source>
</evidence>
<evidence type="ECO:0008006" key="4">
    <source>
        <dbReference type="Google" id="ProtNLM"/>
    </source>
</evidence>
<comment type="caution">
    <text evidence="2">The sequence shown here is derived from an EMBL/GenBank/DDBJ whole genome shotgun (WGS) entry which is preliminary data.</text>
</comment>
<evidence type="ECO:0000313" key="3">
    <source>
        <dbReference type="Proteomes" id="UP001499863"/>
    </source>
</evidence>
<keyword evidence="1" id="KW-1133">Transmembrane helix</keyword>
<dbReference type="Proteomes" id="UP001499863">
    <property type="component" value="Unassembled WGS sequence"/>
</dbReference>
<reference evidence="2 3" key="1">
    <citation type="journal article" date="2019" name="Int. J. Syst. Evol. Microbiol.">
        <title>The Global Catalogue of Microorganisms (GCM) 10K type strain sequencing project: providing services to taxonomists for standard genome sequencing and annotation.</title>
        <authorList>
            <consortium name="The Broad Institute Genomics Platform"/>
            <consortium name="The Broad Institute Genome Sequencing Center for Infectious Disease"/>
            <person name="Wu L."/>
            <person name="Ma J."/>
        </authorList>
    </citation>
    <scope>NUCLEOTIDE SEQUENCE [LARGE SCALE GENOMIC DNA]</scope>
    <source>
        <strain evidence="2 3">JCM 12393</strain>
    </source>
</reference>
<keyword evidence="3" id="KW-1185">Reference proteome</keyword>
<dbReference type="EMBL" id="BAAAKJ010000340">
    <property type="protein sequence ID" value="GAA1408396.1"/>
    <property type="molecule type" value="Genomic_DNA"/>
</dbReference>
<dbReference type="RefSeq" id="WP_344342730.1">
    <property type="nucleotide sequence ID" value="NZ_BAAAKJ010000340.1"/>
</dbReference>
<protein>
    <recommendedName>
        <fullName evidence="4">MFS transporter</fullName>
    </recommendedName>
</protein>
<keyword evidence="1" id="KW-0472">Membrane</keyword>
<proteinExistence type="predicted"/>
<name>A0ABN1YES0_9ACTN</name>
<organism evidence="2 3">
    <name type="scientific">Kitasatospora putterlickiae</name>
    <dbReference type="NCBI Taxonomy" id="221725"/>
    <lineage>
        <taxon>Bacteria</taxon>
        <taxon>Bacillati</taxon>
        <taxon>Actinomycetota</taxon>
        <taxon>Actinomycetes</taxon>
        <taxon>Kitasatosporales</taxon>
        <taxon>Streptomycetaceae</taxon>
        <taxon>Kitasatospora</taxon>
    </lineage>
</organism>
<accession>A0ABN1YES0</accession>